<feature type="compositionally biased region" description="Acidic residues" evidence="1">
    <location>
        <begin position="60"/>
        <end position="73"/>
    </location>
</feature>
<keyword evidence="3" id="KW-1185">Reference proteome</keyword>
<comment type="caution">
    <text evidence="2">The sequence shown here is derived from an EMBL/GenBank/DDBJ whole genome shotgun (WGS) entry which is preliminary data.</text>
</comment>
<protein>
    <submittedName>
        <fullName evidence="2">Uncharacterized protein</fullName>
    </submittedName>
</protein>
<accession>A0ABD3HIP2</accession>
<feature type="region of interest" description="Disordered" evidence="1">
    <location>
        <begin position="25"/>
        <end position="73"/>
    </location>
</feature>
<sequence>MPRESDRHLIGKQLSNLIEMHILDEDSSSSSDSDLEMLDLLCTDDESGSSSGDSDRDPDLTDDSESEGDDEIGDLAALMDAVEQSRYLTRSLRRSYMCLLDMISDHPVFHNNSPYPQAEVFVQLAVALDRFGHEGNGVCLDRSMLMWGVSHGTMLNYTNRVYDRE</sequence>
<evidence type="ECO:0000313" key="3">
    <source>
        <dbReference type="Proteomes" id="UP001633002"/>
    </source>
</evidence>
<dbReference type="EMBL" id="JBJQOH010000003">
    <property type="protein sequence ID" value="KAL3691298.1"/>
    <property type="molecule type" value="Genomic_DNA"/>
</dbReference>
<name>A0ABD3HIP2_9MARC</name>
<gene>
    <name evidence="2" type="ORF">R1sor_004949</name>
</gene>
<organism evidence="2 3">
    <name type="scientific">Riccia sorocarpa</name>
    <dbReference type="NCBI Taxonomy" id="122646"/>
    <lineage>
        <taxon>Eukaryota</taxon>
        <taxon>Viridiplantae</taxon>
        <taxon>Streptophyta</taxon>
        <taxon>Embryophyta</taxon>
        <taxon>Marchantiophyta</taxon>
        <taxon>Marchantiopsida</taxon>
        <taxon>Marchantiidae</taxon>
        <taxon>Marchantiales</taxon>
        <taxon>Ricciaceae</taxon>
        <taxon>Riccia</taxon>
    </lineage>
</organism>
<dbReference type="Proteomes" id="UP001633002">
    <property type="component" value="Unassembled WGS sequence"/>
</dbReference>
<evidence type="ECO:0000256" key="1">
    <source>
        <dbReference type="SAM" id="MobiDB-lite"/>
    </source>
</evidence>
<reference evidence="2 3" key="1">
    <citation type="submission" date="2024-09" db="EMBL/GenBank/DDBJ databases">
        <title>Chromosome-scale assembly of Riccia sorocarpa.</title>
        <authorList>
            <person name="Paukszto L."/>
        </authorList>
    </citation>
    <scope>NUCLEOTIDE SEQUENCE [LARGE SCALE GENOMIC DNA]</scope>
    <source>
        <strain evidence="2">LP-2024</strain>
        <tissue evidence="2">Aerial parts of the thallus</tissue>
    </source>
</reference>
<dbReference type="AlphaFoldDB" id="A0ABD3HIP2"/>
<feature type="compositionally biased region" description="Acidic residues" evidence="1">
    <location>
        <begin position="33"/>
        <end position="47"/>
    </location>
</feature>
<proteinExistence type="predicted"/>
<evidence type="ECO:0000313" key="2">
    <source>
        <dbReference type="EMBL" id="KAL3691298.1"/>
    </source>
</evidence>